<reference evidence="1" key="1">
    <citation type="submission" date="2023-06" db="EMBL/GenBank/DDBJ databases">
        <authorList>
            <consortium name="Lawrence Berkeley National Laboratory"/>
            <person name="Ahrendt S."/>
            <person name="Sahu N."/>
            <person name="Indic B."/>
            <person name="Wong-Bajracharya J."/>
            <person name="Merenyi Z."/>
            <person name="Ke H.-M."/>
            <person name="Monk M."/>
            <person name="Kocsube S."/>
            <person name="Drula E."/>
            <person name="Lipzen A."/>
            <person name="Balint B."/>
            <person name="Henrissat B."/>
            <person name="Andreopoulos B."/>
            <person name="Martin F.M."/>
            <person name="Harder C.B."/>
            <person name="Rigling D."/>
            <person name="Ford K.L."/>
            <person name="Foster G.D."/>
            <person name="Pangilinan J."/>
            <person name="Papanicolaou A."/>
            <person name="Barry K."/>
            <person name="LaButti K."/>
            <person name="Viragh M."/>
            <person name="Koriabine M."/>
            <person name="Yan M."/>
            <person name="Riley R."/>
            <person name="Champramary S."/>
            <person name="Plett K.L."/>
            <person name="Tsai I.J."/>
            <person name="Slot J."/>
            <person name="Sipos G."/>
            <person name="Plett J."/>
            <person name="Nagy L.G."/>
            <person name="Grigoriev I.V."/>
        </authorList>
    </citation>
    <scope>NUCLEOTIDE SEQUENCE</scope>
    <source>
        <strain evidence="1">HWK02</strain>
    </source>
</reference>
<dbReference type="PANTHER" id="PTHR43431:SF7">
    <property type="entry name" value="OXIDOREDUCTASE, SHORT CHAIN DEHYDROGENASE_REDUCTASE FAMILY (AFU_ORTHOLOGUE AFUA_5G14000)"/>
    <property type="match status" value="1"/>
</dbReference>
<name>A0AA39V076_9AGAR</name>
<accession>A0AA39V076</accession>
<dbReference type="Proteomes" id="UP001175228">
    <property type="component" value="Unassembled WGS sequence"/>
</dbReference>
<proteinExistence type="predicted"/>
<evidence type="ECO:0000313" key="1">
    <source>
        <dbReference type="EMBL" id="KAK0505559.1"/>
    </source>
</evidence>
<evidence type="ECO:0000313" key="2">
    <source>
        <dbReference type="Proteomes" id="UP001175228"/>
    </source>
</evidence>
<gene>
    <name evidence="1" type="ORF">EDD18DRAFT_1400102</name>
</gene>
<protein>
    <submittedName>
        <fullName evidence="1">NAD-P-binding protein</fullName>
    </submittedName>
</protein>
<dbReference type="SUPFAM" id="SSF51735">
    <property type="entry name" value="NAD(P)-binding Rossmann-fold domains"/>
    <property type="match status" value="1"/>
</dbReference>
<dbReference type="PANTHER" id="PTHR43431">
    <property type="entry name" value="OXIDOREDUCTASE, SHORT CHAIN DEHYDROGENASE/REDUCTASE FAMILY (AFU_ORTHOLOGUE AFUA_5G14000)"/>
    <property type="match status" value="1"/>
</dbReference>
<dbReference type="Gene3D" id="3.40.50.720">
    <property type="entry name" value="NAD(P)-binding Rossmann-like Domain"/>
    <property type="match status" value="1"/>
</dbReference>
<sequence length="195" mass="21677">MFLDSCFRCCHLTAPSRLLAKESFAVALIARNADSVKALSDEINAAGGMAASFPILSYSNTDIHSTYARIRAHHQGLPIRARYHPGGRPRRAFAFSKNVDEKGKRGSLTFTGATASVRGNVTTRAFSAGKHVLRALSQSLAKEFGKQNVHVLHWEQNEDVRLSPIGIADSYLHLIKQPRSAWTWELDLRPAHEKW</sequence>
<organism evidence="1 2">
    <name type="scientific">Armillaria luteobubalina</name>
    <dbReference type="NCBI Taxonomy" id="153913"/>
    <lineage>
        <taxon>Eukaryota</taxon>
        <taxon>Fungi</taxon>
        <taxon>Dikarya</taxon>
        <taxon>Basidiomycota</taxon>
        <taxon>Agaricomycotina</taxon>
        <taxon>Agaricomycetes</taxon>
        <taxon>Agaricomycetidae</taxon>
        <taxon>Agaricales</taxon>
        <taxon>Marasmiineae</taxon>
        <taxon>Physalacriaceae</taxon>
        <taxon>Armillaria</taxon>
    </lineage>
</organism>
<dbReference type="EMBL" id="JAUEPU010000002">
    <property type="protein sequence ID" value="KAK0505559.1"/>
    <property type="molecule type" value="Genomic_DNA"/>
</dbReference>
<dbReference type="InterPro" id="IPR036291">
    <property type="entry name" value="NAD(P)-bd_dom_sf"/>
</dbReference>
<keyword evidence="2" id="KW-1185">Reference proteome</keyword>
<dbReference type="AlphaFoldDB" id="A0AA39V076"/>
<comment type="caution">
    <text evidence="1">The sequence shown here is derived from an EMBL/GenBank/DDBJ whole genome shotgun (WGS) entry which is preliminary data.</text>
</comment>